<accession>Q2SWK9</accession>
<dbReference type="AlphaFoldDB" id="Q2SWK9"/>
<reference evidence="1 2" key="1">
    <citation type="journal article" date="2005" name="BMC Genomics">
        <title>Bacterial genome adaptation to niches: divergence of the potential virulence genes in three Burkholderia species of different survival strategies.</title>
        <authorList>
            <person name="Kim H.S."/>
            <person name="Schell M.A."/>
            <person name="Yu Y."/>
            <person name="Ulrich R.L."/>
            <person name="Sarria S.H."/>
            <person name="Nierman W.C."/>
            <person name="DeShazer D."/>
        </authorList>
    </citation>
    <scope>NUCLEOTIDE SEQUENCE [LARGE SCALE GENOMIC DNA]</scope>
    <source>
        <strain evidence="2">ATCC 700388 / DSM 13276 / CCUG 48851 / CIP 106301 / E264</strain>
    </source>
</reference>
<proteinExistence type="predicted"/>
<name>Q2SWK9_BURTA</name>
<organism evidence="1 2">
    <name type="scientific">Burkholderia thailandensis (strain ATCC 700388 / DSM 13276 / CCUG 48851 / CIP 106301 / E264)</name>
    <dbReference type="NCBI Taxonomy" id="271848"/>
    <lineage>
        <taxon>Bacteria</taxon>
        <taxon>Pseudomonadati</taxon>
        <taxon>Pseudomonadota</taxon>
        <taxon>Betaproteobacteria</taxon>
        <taxon>Burkholderiales</taxon>
        <taxon>Burkholderiaceae</taxon>
        <taxon>Burkholderia</taxon>
        <taxon>pseudomallei group</taxon>
    </lineage>
</organism>
<dbReference type="KEGG" id="bte:BTH_I2169"/>
<evidence type="ECO:0000313" key="2">
    <source>
        <dbReference type="Proteomes" id="UP000001930"/>
    </source>
</evidence>
<sequence length="31" mass="3339">MQSNPMRTHASSMGRLAARIARGEAYEAAFG</sequence>
<keyword evidence="2" id="KW-1185">Reference proteome</keyword>
<evidence type="ECO:0000313" key="1">
    <source>
        <dbReference type="EMBL" id="ABC39081.1"/>
    </source>
</evidence>
<dbReference type="EMBL" id="CP000086">
    <property type="protein sequence ID" value="ABC39081.1"/>
    <property type="molecule type" value="Genomic_DNA"/>
</dbReference>
<gene>
    <name evidence="1" type="ordered locus">BTH_I2169</name>
</gene>
<protein>
    <submittedName>
        <fullName evidence="1">Uncharacterized protein</fullName>
    </submittedName>
</protein>
<dbReference type="HOGENOM" id="CLU_3395602_0_0_4"/>
<dbReference type="Proteomes" id="UP000001930">
    <property type="component" value="Chromosome I"/>
</dbReference>